<comment type="similarity">
    <text evidence="4 11">Belongs to the glycosyl hydrolase 29 family.</text>
</comment>
<dbReference type="InterPro" id="IPR031919">
    <property type="entry name" value="Fucosidase_C"/>
</dbReference>
<evidence type="ECO:0000256" key="12">
    <source>
        <dbReference type="PIRSR" id="PIRSR001092-1"/>
    </source>
</evidence>
<evidence type="ECO:0000256" key="6">
    <source>
        <dbReference type="ARBA" id="ARBA00012662"/>
    </source>
</evidence>
<dbReference type="PRINTS" id="PR00741">
    <property type="entry name" value="GLHYDRLASE29"/>
</dbReference>
<dbReference type="EC" id="3.2.1.51" evidence="6"/>
<evidence type="ECO:0000256" key="4">
    <source>
        <dbReference type="ARBA" id="ARBA00007951"/>
    </source>
</evidence>
<feature type="site" description="May be important for catalysis" evidence="12">
    <location>
        <position position="322"/>
    </location>
</feature>
<evidence type="ECO:0000256" key="8">
    <source>
        <dbReference type="ARBA" id="ARBA00022801"/>
    </source>
</evidence>
<protein>
    <recommendedName>
        <fullName evidence="6">alpha-L-fucosidase</fullName>
        <ecNumber evidence="6">3.2.1.51</ecNumber>
    </recommendedName>
</protein>
<keyword evidence="10 11" id="KW-0326">Glycosidase</keyword>
<evidence type="ECO:0000256" key="10">
    <source>
        <dbReference type="ARBA" id="ARBA00023295"/>
    </source>
</evidence>
<dbReference type="InterPro" id="IPR013780">
    <property type="entry name" value="Glyco_hydro_b"/>
</dbReference>
<comment type="subunit">
    <text evidence="5">Homotetramer.</text>
</comment>
<dbReference type="Gene3D" id="3.20.20.80">
    <property type="entry name" value="Glycosidases"/>
    <property type="match status" value="1"/>
</dbReference>
<dbReference type="InterPro" id="IPR017853">
    <property type="entry name" value="GH"/>
</dbReference>
<dbReference type="SUPFAM" id="SSF51445">
    <property type="entry name" value="(Trans)glycosidases"/>
    <property type="match status" value="1"/>
</dbReference>
<evidence type="ECO:0000256" key="9">
    <source>
        <dbReference type="ARBA" id="ARBA00023180"/>
    </source>
</evidence>
<evidence type="ECO:0000256" key="5">
    <source>
        <dbReference type="ARBA" id="ARBA00011881"/>
    </source>
</evidence>
<dbReference type="PIRSF" id="PIRSF001092">
    <property type="entry name" value="Alpha-L-fucosidase"/>
    <property type="match status" value="1"/>
</dbReference>
<dbReference type="EMBL" id="LR785292">
    <property type="protein sequence ID" value="CAB3247395.1"/>
    <property type="molecule type" value="mRNA"/>
</dbReference>
<dbReference type="FunFam" id="2.60.40.1180:FF:000013">
    <property type="entry name" value="Alpha-L-fucosidase"/>
    <property type="match status" value="1"/>
</dbReference>
<dbReference type="FunFam" id="3.20.20.80:FF:000027">
    <property type="entry name" value="Alpha-L-fucosidase"/>
    <property type="match status" value="1"/>
</dbReference>
<dbReference type="InterPro" id="IPR000933">
    <property type="entry name" value="Glyco_hydro_29"/>
</dbReference>
<dbReference type="AlphaFoldDB" id="A0A6F9DCH6"/>
<evidence type="ECO:0000256" key="11">
    <source>
        <dbReference type="PIRNR" id="PIRNR001092"/>
    </source>
</evidence>
<evidence type="ECO:0000259" key="13">
    <source>
        <dbReference type="Pfam" id="PF01120"/>
    </source>
</evidence>
<sequence>MVSTSVINICLIAITLLANGINADSEFVMRELQVDMEESNSEVITVKKEIDIEIKDTKETKYEPNWASIDSRPLPSWYDEAKFGIFIHWGVFSVPSYVSEWFWNYWQGNSPHPDVVKFMEQNYPPGFTYADFAKDFTTEFYHPDDWAELFKESGAKYVVLTSKHHEGFTNWPSEVSWNWNSMDVGPHRDLVGELATAIRSKTSIKFGLYHSMFEWFNPLYLEDSSSNFTTRNYVTQKTLPELFEIVNTYKPEIVWSDGAVGPVEYWNSTGFLAWLYNESPVKDTVVTNDRWGNGCACHHGGYYTCQDRYNPGKVQNHKWENCMTIDRKSWGYRRDAKLEDFLTIEDILSTFASTISCGGNMLMNIGPTKDGIIAPIFQERLKQMGSWLKVNGEAVYSSTPWRAQNDSLSEGIWYTAKKGAVYAFVLNWPTDNLLKLGEPVSMGTESKVTMLGWANALAWSVSGKEIHISFPDATVSELPCQWAWVVKLQNFK</sequence>
<keyword evidence="7 11" id="KW-0732">Signal</keyword>
<evidence type="ECO:0000256" key="2">
    <source>
        <dbReference type="ARBA" id="ARBA00000419"/>
    </source>
</evidence>
<keyword evidence="9" id="KW-0325">Glycoprotein</keyword>
<keyword evidence="8 11" id="KW-0378">Hydrolase</keyword>
<dbReference type="PANTHER" id="PTHR10030:SF37">
    <property type="entry name" value="ALPHA-L-FUCOSIDASE-RELATED"/>
    <property type="match status" value="1"/>
</dbReference>
<comment type="function">
    <text evidence="3">Alpha-L-fucosidase is responsible for hydrolyzing the alpha-1,6-linked fucose joined to the reducing-end N-acetylglucosamine of the carbohydrate moieties of glycoproteins.</text>
</comment>
<evidence type="ECO:0000259" key="14">
    <source>
        <dbReference type="Pfam" id="PF16757"/>
    </source>
</evidence>
<name>A0A6F9DCH6_9ASCI</name>
<comment type="catalytic activity">
    <reaction evidence="2">
        <text>a neolactoside IV(2)-alpha-Fuc-nLc4Cer(d18:0) + H2O = a neolactoside nLc4Cer(d18:0) + L-fucose</text>
        <dbReference type="Rhea" id="RHEA:49308"/>
        <dbReference type="ChEBI" id="CHEBI:2181"/>
        <dbReference type="ChEBI" id="CHEBI:15377"/>
        <dbReference type="ChEBI" id="CHEBI:91119"/>
        <dbReference type="ChEBI" id="CHEBI:91121"/>
    </reaction>
    <physiologicalReaction direction="left-to-right" evidence="2">
        <dbReference type="Rhea" id="RHEA:49309"/>
    </physiologicalReaction>
</comment>
<evidence type="ECO:0000256" key="7">
    <source>
        <dbReference type="ARBA" id="ARBA00022729"/>
    </source>
</evidence>
<organism evidence="15">
    <name type="scientific">Phallusia mammillata</name>
    <dbReference type="NCBI Taxonomy" id="59560"/>
    <lineage>
        <taxon>Eukaryota</taxon>
        <taxon>Metazoa</taxon>
        <taxon>Chordata</taxon>
        <taxon>Tunicata</taxon>
        <taxon>Ascidiacea</taxon>
        <taxon>Phlebobranchia</taxon>
        <taxon>Ascidiidae</taxon>
        <taxon>Phallusia</taxon>
    </lineage>
</organism>
<evidence type="ECO:0000256" key="3">
    <source>
        <dbReference type="ARBA" id="ARBA00004071"/>
    </source>
</evidence>
<evidence type="ECO:0000256" key="1">
    <source>
        <dbReference type="ARBA" id="ARBA00000321"/>
    </source>
</evidence>
<dbReference type="Gene3D" id="2.60.40.1180">
    <property type="entry name" value="Golgi alpha-mannosidase II"/>
    <property type="match status" value="1"/>
</dbReference>
<feature type="chain" id="PRO_5026416175" description="alpha-L-fucosidase" evidence="11">
    <location>
        <begin position="24"/>
        <end position="492"/>
    </location>
</feature>
<dbReference type="GO" id="GO:0004560">
    <property type="term" value="F:alpha-L-fucosidase activity"/>
    <property type="evidence" value="ECO:0007669"/>
    <property type="project" value="UniProtKB-EC"/>
</dbReference>
<dbReference type="GO" id="GO:0016139">
    <property type="term" value="P:glycoside catabolic process"/>
    <property type="evidence" value="ECO:0007669"/>
    <property type="project" value="TreeGrafter"/>
</dbReference>
<feature type="signal peptide" evidence="11">
    <location>
        <begin position="1"/>
        <end position="23"/>
    </location>
</feature>
<reference evidence="15" key="1">
    <citation type="submission" date="2020-04" db="EMBL/GenBank/DDBJ databases">
        <authorList>
            <person name="Neveu A P."/>
        </authorList>
    </citation>
    <scope>NUCLEOTIDE SEQUENCE</scope>
    <source>
        <tissue evidence="15">Whole embryo</tissue>
    </source>
</reference>
<accession>A0A6F9DCH6</accession>
<feature type="domain" description="Alpha-L-fucosidase C-terminal" evidence="14">
    <location>
        <begin position="404"/>
        <end position="489"/>
    </location>
</feature>
<evidence type="ECO:0000313" key="15">
    <source>
        <dbReference type="EMBL" id="CAB3247395.1"/>
    </source>
</evidence>
<dbReference type="GO" id="GO:0006004">
    <property type="term" value="P:fucose metabolic process"/>
    <property type="evidence" value="ECO:0007669"/>
    <property type="project" value="InterPro"/>
</dbReference>
<comment type="catalytic activity">
    <reaction evidence="1">
        <text>a neolactoside IV(2)-alpha-Fuc-nLc4Cer(d18:1(4E)) + H2O = a neolactoside nLc4Cer(d18:1(4E)) + L-fucose</text>
        <dbReference type="Rhea" id="RHEA:48224"/>
        <dbReference type="ChEBI" id="CHEBI:2181"/>
        <dbReference type="ChEBI" id="CHEBI:15377"/>
        <dbReference type="ChEBI" id="CHEBI:17006"/>
        <dbReference type="ChEBI" id="CHEBI:28691"/>
    </reaction>
    <physiologicalReaction direction="left-to-right" evidence="1">
        <dbReference type="Rhea" id="RHEA:48225"/>
    </physiologicalReaction>
</comment>
<dbReference type="GO" id="GO:0005764">
    <property type="term" value="C:lysosome"/>
    <property type="evidence" value="ECO:0007669"/>
    <property type="project" value="TreeGrafter"/>
</dbReference>
<proteinExistence type="evidence at transcript level"/>
<dbReference type="InterPro" id="IPR057739">
    <property type="entry name" value="Glyco_hydro_29_N"/>
</dbReference>
<dbReference type="InterPro" id="IPR016286">
    <property type="entry name" value="FUC_metazoa-typ"/>
</dbReference>
<dbReference type="Pfam" id="PF16757">
    <property type="entry name" value="Fucosidase_C"/>
    <property type="match status" value="1"/>
</dbReference>
<feature type="domain" description="Glycoside hydrolase family 29 N-terminal" evidence="13">
    <location>
        <begin position="57"/>
        <end position="393"/>
    </location>
</feature>
<gene>
    <name evidence="15" type="primary">Fuca1-005</name>
</gene>
<dbReference type="PANTHER" id="PTHR10030">
    <property type="entry name" value="ALPHA-L-FUCOSIDASE"/>
    <property type="match status" value="1"/>
</dbReference>
<dbReference type="SMART" id="SM00812">
    <property type="entry name" value="Alpha_L_fucos"/>
    <property type="match status" value="1"/>
</dbReference>
<dbReference type="Pfam" id="PF01120">
    <property type="entry name" value="Alpha_L_fucos"/>
    <property type="match status" value="1"/>
</dbReference>